<organism evidence="1 2">
    <name type="scientific">Dorcoceras hygrometricum</name>
    <dbReference type="NCBI Taxonomy" id="472368"/>
    <lineage>
        <taxon>Eukaryota</taxon>
        <taxon>Viridiplantae</taxon>
        <taxon>Streptophyta</taxon>
        <taxon>Embryophyta</taxon>
        <taxon>Tracheophyta</taxon>
        <taxon>Spermatophyta</taxon>
        <taxon>Magnoliopsida</taxon>
        <taxon>eudicotyledons</taxon>
        <taxon>Gunneridae</taxon>
        <taxon>Pentapetalae</taxon>
        <taxon>asterids</taxon>
        <taxon>lamiids</taxon>
        <taxon>Lamiales</taxon>
        <taxon>Gesneriaceae</taxon>
        <taxon>Didymocarpoideae</taxon>
        <taxon>Trichosporeae</taxon>
        <taxon>Loxocarpinae</taxon>
        <taxon>Dorcoceras</taxon>
    </lineage>
</organism>
<reference evidence="1 2" key="1">
    <citation type="journal article" date="2015" name="Proc. Natl. Acad. Sci. U.S.A.">
        <title>The resurrection genome of Boea hygrometrica: A blueprint for survival of dehydration.</title>
        <authorList>
            <person name="Xiao L."/>
            <person name="Yang G."/>
            <person name="Zhang L."/>
            <person name="Yang X."/>
            <person name="Zhao S."/>
            <person name="Ji Z."/>
            <person name="Zhou Q."/>
            <person name="Hu M."/>
            <person name="Wang Y."/>
            <person name="Chen M."/>
            <person name="Xu Y."/>
            <person name="Jin H."/>
            <person name="Xiao X."/>
            <person name="Hu G."/>
            <person name="Bao F."/>
            <person name="Hu Y."/>
            <person name="Wan P."/>
            <person name="Li L."/>
            <person name="Deng X."/>
            <person name="Kuang T."/>
            <person name="Xiang C."/>
            <person name="Zhu J.K."/>
            <person name="Oliver M.J."/>
            <person name="He Y."/>
        </authorList>
    </citation>
    <scope>NUCLEOTIDE SEQUENCE [LARGE SCALE GENOMIC DNA]</scope>
    <source>
        <strain evidence="2">cv. XS01</strain>
    </source>
</reference>
<dbReference type="Proteomes" id="UP000250235">
    <property type="component" value="Unassembled WGS sequence"/>
</dbReference>
<evidence type="ECO:0000313" key="2">
    <source>
        <dbReference type="Proteomes" id="UP000250235"/>
    </source>
</evidence>
<dbReference type="EMBL" id="KV004566">
    <property type="protein sequence ID" value="KZV35498.1"/>
    <property type="molecule type" value="Genomic_DNA"/>
</dbReference>
<accession>A0A2Z7BPG1</accession>
<protein>
    <submittedName>
        <fullName evidence="1">Uncharacterized protein</fullName>
    </submittedName>
</protein>
<gene>
    <name evidence="1" type="ORF">F511_32918</name>
</gene>
<name>A0A2Z7BPG1_9LAMI</name>
<evidence type="ECO:0000313" key="1">
    <source>
        <dbReference type="EMBL" id="KZV35498.1"/>
    </source>
</evidence>
<dbReference type="AlphaFoldDB" id="A0A2Z7BPG1"/>
<sequence>MQSVSDLAVKEEQMLAWAEIDSLQTAVKRRLYIIANYREMLLRKFLEARHQNFESGMPTTAIDHQVLDMLSDAHRLSLPKLLKQMREHKLEWTRPYNSKLFEGANVQRGAVIARSNPNIRKVPLEGLMSTTSVNTRSLKPSYK</sequence>
<keyword evidence="2" id="KW-1185">Reference proteome</keyword>
<proteinExistence type="predicted"/>